<dbReference type="RefSeq" id="WP_260183035.1">
    <property type="nucleotide sequence ID" value="NZ_JACHXC010000018.1"/>
</dbReference>
<evidence type="ECO:0000256" key="1">
    <source>
        <dbReference type="ARBA" id="ARBA00004651"/>
    </source>
</evidence>
<dbReference type="SUPFAM" id="SSF161098">
    <property type="entry name" value="MetI-like"/>
    <property type="match status" value="1"/>
</dbReference>
<sequence>MRWWKRRGRLNRLTPSQLLLILLMTLLALFMLLPIVFLFNHAFKPKHELFLYPPSFIVQEPTWINFADFLKVSKSTIVPATRYLFNSIFTSVLTVITATFISILCAYPLSKHRFKGKNFLFSTILVSLMFAPETVQIPRYYVISSLGIDNTYFAHILPMVALPVLVFLFKQFIDQLPDDLLESARLEGATEFRLFLSVIVPLCIPVVSTAAILSFQSAWNNLEASQLFMEDETMKTLPFYISTLTSGLANSVARQGVAAAAALLMFLPNFIIFLLLQRRVISTMAHSGIK</sequence>
<protein>
    <submittedName>
        <fullName evidence="9">ABC transporter permease</fullName>
    </submittedName>
</protein>
<keyword evidence="3" id="KW-1003">Cell membrane</keyword>
<comment type="subcellular location">
    <subcellularLocation>
        <location evidence="1 7">Cell membrane</location>
        <topology evidence="1 7">Multi-pass membrane protein</topology>
    </subcellularLocation>
</comment>
<feature type="transmembrane region" description="Helical" evidence="7">
    <location>
        <begin position="119"/>
        <end position="140"/>
    </location>
</feature>
<dbReference type="CDD" id="cd06261">
    <property type="entry name" value="TM_PBP2"/>
    <property type="match status" value="1"/>
</dbReference>
<name>A0A3G9ILC3_9BACL</name>
<keyword evidence="10" id="KW-1185">Reference proteome</keyword>
<dbReference type="AlphaFoldDB" id="A0A3G9ILC3"/>
<feature type="transmembrane region" description="Helical" evidence="7">
    <location>
        <begin position="152"/>
        <end position="173"/>
    </location>
</feature>
<dbReference type="Proteomes" id="UP000275368">
    <property type="component" value="Chromosome"/>
</dbReference>
<dbReference type="InterPro" id="IPR035906">
    <property type="entry name" value="MetI-like_sf"/>
</dbReference>
<keyword evidence="2 7" id="KW-0813">Transport</keyword>
<dbReference type="PANTHER" id="PTHR43744">
    <property type="entry name" value="ABC TRANSPORTER PERMEASE PROTEIN MG189-RELATED-RELATED"/>
    <property type="match status" value="1"/>
</dbReference>
<gene>
    <name evidence="9" type="ORF">Back11_03370</name>
</gene>
<feature type="transmembrane region" description="Helical" evidence="7">
    <location>
        <begin position="83"/>
        <end position="107"/>
    </location>
</feature>
<evidence type="ECO:0000256" key="4">
    <source>
        <dbReference type="ARBA" id="ARBA00022692"/>
    </source>
</evidence>
<feature type="transmembrane region" description="Helical" evidence="7">
    <location>
        <begin position="256"/>
        <end position="276"/>
    </location>
</feature>
<dbReference type="PROSITE" id="PS50928">
    <property type="entry name" value="ABC_TM1"/>
    <property type="match status" value="1"/>
</dbReference>
<evidence type="ECO:0000313" key="10">
    <source>
        <dbReference type="Proteomes" id="UP000275368"/>
    </source>
</evidence>
<organism evidence="9 10">
    <name type="scientific">Paenibacillus baekrokdamisoli</name>
    <dbReference type="NCBI Taxonomy" id="1712516"/>
    <lineage>
        <taxon>Bacteria</taxon>
        <taxon>Bacillati</taxon>
        <taxon>Bacillota</taxon>
        <taxon>Bacilli</taxon>
        <taxon>Bacillales</taxon>
        <taxon>Paenibacillaceae</taxon>
        <taxon>Paenibacillus</taxon>
    </lineage>
</organism>
<keyword evidence="4 7" id="KW-0812">Transmembrane</keyword>
<dbReference type="GO" id="GO:0005886">
    <property type="term" value="C:plasma membrane"/>
    <property type="evidence" value="ECO:0007669"/>
    <property type="project" value="UniProtKB-SubCell"/>
</dbReference>
<evidence type="ECO:0000256" key="2">
    <source>
        <dbReference type="ARBA" id="ARBA00022448"/>
    </source>
</evidence>
<dbReference type="GO" id="GO:0055085">
    <property type="term" value="P:transmembrane transport"/>
    <property type="evidence" value="ECO:0007669"/>
    <property type="project" value="InterPro"/>
</dbReference>
<accession>A0A3G9ILC3</accession>
<evidence type="ECO:0000256" key="5">
    <source>
        <dbReference type="ARBA" id="ARBA00022989"/>
    </source>
</evidence>
<comment type="similarity">
    <text evidence="7">Belongs to the binding-protein-dependent transport system permease family.</text>
</comment>
<proteinExistence type="inferred from homology"/>
<dbReference type="EMBL" id="AP019308">
    <property type="protein sequence ID" value="BBH18992.1"/>
    <property type="molecule type" value="Genomic_DNA"/>
</dbReference>
<dbReference type="KEGG" id="pbk:Back11_03370"/>
<keyword evidence="6 7" id="KW-0472">Membrane</keyword>
<evidence type="ECO:0000256" key="3">
    <source>
        <dbReference type="ARBA" id="ARBA00022475"/>
    </source>
</evidence>
<keyword evidence="5 7" id="KW-1133">Transmembrane helix</keyword>
<feature type="transmembrane region" description="Helical" evidence="7">
    <location>
        <begin position="20"/>
        <end position="43"/>
    </location>
</feature>
<evidence type="ECO:0000313" key="9">
    <source>
        <dbReference type="EMBL" id="BBH18992.1"/>
    </source>
</evidence>
<evidence type="ECO:0000256" key="7">
    <source>
        <dbReference type="RuleBase" id="RU363032"/>
    </source>
</evidence>
<dbReference type="Pfam" id="PF00528">
    <property type="entry name" value="BPD_transp_1"/>
    <property type="match status" value="1"/>
</dbReference>
<evidence type="ECO:0000256" key="6">
    <source>
        <dbReference type="ARBA" id="ARBA00023136"/>
    </source>
</evidence>
<dbReference type="Gene3D" id="1.10.3720.10">
    <property type="entry name" value="MetI-like"/>
    <property type="match status" value="1"/>
</dbReference>
<feature type="transmembrane region" description="Helical" evidence="7">
    <location>
        <begin position="194"/>
        <end position="219"/>
    </location>
</feature>
<dbReference type="PANTHER" id="PTHR43744:SF1">
    <property type="entry name" value="BINDING-PROTEIN-DEPENDENT TRANSPORT SYSTEMS INNER MEMBRANE COMPONENT"/>
    <property type="match status" value="1"/>
</dbReference>
<dbReference type="InterPro" id="IPR000515">
    <property type="entry name" value="MetI-like"/>
</dbReference>
<evidence type="ECO:0000259" key="8">
    <source>
        <dbReference type="PROSITE" id="PS50928"/>
    </source>
</evidence>
<feature type="domain" description="ABC transmembrane type-1" evidence="8">
    <location>
        <begin position="84"/>
        <end position="276"/>
    </location>
</feature>
<reference evidence="9 10" key="1">
    <citation type="submission" date="2018-11" db="EMBL/GenBank/DDBJ databases">
        <title>Complete genome sequence of Paenibacillus baekrokdamisoli strain KCTC 33723.</title>
        <authorList>
            <person name="Kang S.W."/>
            <person name="Lee K.C."/>
            <person name="Kim K.K."/>
            <person name="Kim J.S."/>
            <person name="Kim D.S."/>
            <person name="Ko S.H."/>
            <person name="Yang S.H."/>
            <person name="Lee J.S."/>
        </authorList>
    </citation>
    <scope>NUCLEOTIDE SEQUENCE [LARGE SCALE GENOMIC DNA]</scope>
    <source>
        <strain evidence="9 10">KCTC 33723</strain>
    </source>
</reference>